<dbReference type="SMART" id="SM00330">
    <property type="entry name" value="PIPKc"/>
    <property type="match status" value="1"/>
</dbReference>
<evidence type="ECO:0000256" key="12">
    <source>
        <dbReference type="PROSITE-ProRule" id="PRU00781"/>
    </source>
</evidence>
<evidence type="ECO:0000256" key="8">
    <source>
        <dbReference type="ARBA" id="ARBA00036478"/>
    </source>
</evidence>
<evidence type="ECO:0000256" key="7">
    <source>
        <dbReference type="ARBA" id="ARBA00023098"/>
    </source>
</evidence>
<dbReference type="Gene3D" id="3.30.810.10">
    <property type="entry name" value="2-Layer Sandwich"/>
    <property type="match status" value="2"/>
</dbReference>
<keyword evidence="4 12" id="KW-0547">Nucleotide-binding</keyword>
<dbReference type="InterPro" id="IPR027484">
    <property type="entry name" value="PInositol-4-P-5-kinase_N"/>
</dbReference>
<reference evidence="16" key="1">
    <citation type="submission" date="2023-11" db="UniProtKB">
        <authorList>
            <consortium name="WormBaseParasite"/>
        </authorList>
    </citation>
    <scope>IDENTIFICATION</scope>
</reference>
<evidence type="ECO:0000256" key="6">
    <source>
        <dbReference type="ARBA" id="ARBA00022840"/>
    </source>
</evidence>
<dbReference type="GO" id="GO:0046854">
    <property type="term" value="P:phosphatidylinositol phosphate biosynthetic process"/>
    <property type="evidence" value="ECO:0007669"/>
    <property type="project" value="TreeGrafter"/>
</dbReference>
<name>A0AA84ZZB1_9TREM</name>
<dbReference type="GO" id="GO:0016309">
    <property type="term" value="F:1-phosphatidylinositol-5-phosphate 4-kinase activity"/>
    <property type="evidence" value="ECO:0007669"/>
    <property type="project" value="UniProtKB-EC"/>
</dbReference>
<dbReference type="InterPro" id="IPR027483">
    <property type="entry name" value="PInositol-4-P-4/5-kinase_C_sf"/>
</dbReference>
<evidence type="ECO:0000259" key="14">
    <source>
        <dbReference type="PROSITE" id="PS51455"/>
    </source>
</evidence>
<comment type="catalytic activity">
    <reaction evidence="9">
        <text>a 1,2-diacyl-sn-glycero-3-phospho-(1D-myo-inositol-5-phosphate) + ATP = a 1,2-diacyl-sn-glycero-3-phospho-(1D-myo-inositol-4,5-bisphosphate) + ADP + H(+)</text>
        <dbReference type="Rhea" id="RHEA:12280"/>
        <dbReference type="ChEBI" id="CHEBI:15378"/>
        <dbReference type="ChEBI" id="CHEBI:30616"/>
        <dbReference type="ChEBI" id="CHEBI:57795"/>
        <dbReference type="ChEBI" id="CHEBI:58456"/>
        <dbReference type="ChEBI" id="CHEBI:456216"/>
        <dbReference type="EC" id="2.7.1.149"/>
    </reaction>
    <physiologicalReaction direction="left-to-right" evidence="9">
        <dbReference type="Rhea" id="RHEA:12281"/>
    </physiologicalReaction>
</comment>
<dbReference type="PANTHER" id="PTHR23086">
    <property type="entry name" value="PHOSPHATIDYLINOSITOL-4-PHOSPHATE 5-KINASE"/>
    <property type="match status" value="1"/>
</dbReference>
<evidence type="ECO:0000256" key="9">
    <source>
        <dbReference type="ARBA" id="ARBA00036698"/>
    </source>
</evidence>
<protein>
    <recommendedName>
        <fullName evidence="11">1-phosphatidylinositol-5-phosphate 4-kinase</fullName>
        <ecNumber evidence="11">2.7.1.149</ecNumber>
    </recommendedName>
</protein>
<comment type="subcellular location">
    <subcellularLocation>
        <location evidence="1">Cytoplasm</location>
    </subcellularLocation>
</comment>
<evidence type="ECO:0000256" key="3">
    <source>
        <dbReference type="ARBA" id="ARBA00022679"/>
    </source>
</evidence>
<proteinExistence type="predicted"/>
<feature type="region of interest" description="Disordered" evidence="13">
    <location>
        <begin position="417"/>
        <end position="451"/>
    </location>
</feature>
<organism evidence="15 16">
    <name type="scientific">Schistosoma margrebowiei</name>
    <dbReference type="NCBI Taxonomy" id="48269"/>
    <lineage>
        <taxon>Eukaryota</taxon>
        <taxon>Metazoa</taxon>
        <taxon>Spiralia</taxon>
        <taxon>Lophotrochozoa</taxon>
        <taxon>Platyhelminthes</taxon>
        <taxon>Trematoda</taxon>
        <taxon>Digenea</taxon>
        <taxon>Strigeidida</taxon>
        <taxon>Schistosomatoidea</taxon>
        <taxon>Schistosomatidae</taxon>
        <taxon>Schistosoma</taxon>
    </lineage>
</organism>
<keyword evidence="6 12" id="KW-0067">ATP-binding</keyword>
<keyword evidence="7" id="KW-0443">Lipid metabolism</keyword>
<feature type="compositionally biased region" description="Basic and acidic residues" evidence="13">
    <location>
        <begin position="266"/>
        <end position="277"/>
    </location>
</feature>
<evidence type="ECO:0000313" key="15">
    <source>
        <dbReference type="Proteomes" id="UP000050790"/>
    </source>
</evidence>
<dbReference type="GO" id="GO:0016308">
    <property type="term" value="F:1-phosphatidylinositol-4-phosphate 5-kinase activity"/>
    <property type="evidence" value="ECO:0007669"/>
    <property type="project" value="TreeGrafter"/>
</dbReference>
<dbReference type="InterPro" id="IPR023610">
    <property type="entry name" value="PInositol-4/5-P-5/4-kinase"/>
</dbReference>
<dbReference type="Gene3D" id="3.30.800.10">
    <property type="entry name" value="Phosphatidylinositol Phosphate Kinase II Beta"/>
    <property type="match status" value="1"/>
</dbReference>
<comment type="catalytic activity">
    <reaction evidence="8">
        <text>1,2-dihexadecanoyl-sn-glycero-3-phospho-(1D-myo-inositol-5-phosphate) + ATP = 1,2-dihexadecanoyl-sn-glycero-3-phospho-(1D-myo-inositol-4,5-bisphosphate) + ADP + H(+)</text>
        <dbReference type="Rhea" id="RHEA:55992"/>
        <dbReference type="ChEBI" id="CHEBI:15378"/>
        <dbReference type="ChEBI" id="CHEBI:30616"/>
        <dbReference type="ChEBI" id="CHEBI:83423"/>
        <dbReference type="ChEBI" id="CHEBI:84968"/>
        <dbReference type="ChEBI" id="CHEBI:456216"/>
    </reaction>
    <physiologicalReaction direction="left-to-right" evidence="8">
        <dbReference type="Rhea" id="RHEA:55993"/>
    </physiologicalReaction>
</comment>
<feature type="compositionally biased region" description="Acidic residues" evidence="13">
    <location>
        <begin position="422"/>
        <end position="431"/>
    </location>
</feature>
<sequence>MATVSKHKKVRIMKQKLKLFRANEPLKSVLMWGINYSFSALNHVKQRALLLKDDFKAYMKVKVNNHHFNKENMPSKFKFKEYCPMVFKSLRDRFGVDKMDYWDSFTRHQPLWDSTREKSGSKFLVTYNRQFVAKTISSEEVEQMHQMLEEYYSYIVKGHGQTLLPQFLGLYRLTVNDQESYILVMRNVFSPRLAIHKKYDLKNILYSSHHVKRSVSIHSFVAHGSTELSSSKINIDNPVTVLDKERKRRLRIKKHSFQSTTGGSAVDREANEKEKSKPLPTLKDADFLTDLCKMHIGEESKKKMLSTLECDIQFLQENNLIDYSLLIGVHNPEIALANSIEDAGDDGEGTGGGGVLEPNSRGFDDRMVSAGDGLGTLSSQWQCGRLSMARSSIVLGLSSSAAAEAASCGVGVGVVTGNASTGDDDDEEEDGISIPENNTQVPTSELTPPDSPPGAECLPQLFSGELHPTLEHYGIKSSIDSPHPLIYFVAIIDILTRYGMRKRTAQTYKTVKHGTDGGSVKPEFYGRRLFEFVEQCID</sequence>
<evidence type="ECO:0000256" key="13">
    <source>
        <dbReference type="SAM" id="MobiDB-lite"/>
    </source>
</evidence>
<dbReference type="SUPFAM" id="SSF56104">
    <property type="entry name" value="SAICAR synthase-like"/>
    <property type="match status" value="1"/>
</dbReference>
<accession>A0AA84ZZB1</accession>
<dbReference type="Proteomes" id="UP000050790">
    <property type="component" value="Unassembled WGS sequence"/>
</dbReference>
<dbReference type="PROSITE" id="PS51455">
    <property type="entry name" value="PIPK"/>
    <property type="match status" value="1"/>
</dbReference>
<dbReference type="GO" id="GO:0005737">
    <property type="term" value="C:cytoplasm"/>
    <property type="evidence" value="ECO:0007669"/>
    <property type="project" value="UniProtKB-SubCell"/>
</dbReference>
<dbReference type="GO" id="GO:0005524">
    <property type="term" value="F:ATP binding"/>
    <property type="evidence" value="ECO:0007669"/>
    <property type="project" value="UniProtKB-UniRule"/>
</dbReference>
<dbReference type="AlphaFoldDB" id="A0AA84ZZB1"/>
<keyword evidence="5 12" id="KW-0418">Kinase</keyword>
<dbReference type="EC" id="2.7.1.149" evidence="11"/>
<evidence type="ECO:0000256" key="11">
    <source>
        <dbReference type="ARBA" id="ARBA00039039"/>
    </source>
</evidence>
<dbReference type="InterPro" id="IPR002498">
    <property type="entry name" value="PInositol-4-P-4/5-kinase_core"/>
</dbReference>
<evidence type="ECO:0000256" key="5">
    <source>
        <dbReference type="ARBA" id="ARBA00022777"/>
    </source>
</evidence>
<comment type="catalytic activity">
    <reaction evidence="10">
        <text>1,2-dihexadecanoyl-sn-glycero-3-phospho-(1D-myo-inositol-5-phosphate) + GTP = 1,2-dihexadecanoyl-sn-glycero-3-phospho-(1D-myo-inositol-4,5-bisphosphate) + GDP + H(+)</text>
        <dbReference type="Rhea" id="RHEA:55964"/>
        <dbReference type="ChEBI" id="CHEBI:15378"/>
        <dbReference type="ChEBI" id="CHEBI:37565"/>
        <dbReference type="ChEBI" id="CHEBI:58189"/>
        <dbReference type="ChEBI" id="CHEBI:83423"/>
        <dbReference type="ChEBI" id="CHEBI:84968"/>
    </reaction>
    <physiologicalReaction direction="left-to-right" evidence="10">
        <dbReference type="Rhea" id="RHEA:55965"/>
    </physiologicalReaction>
</comment>
<evidence type="ECO:0000256" key="10">
    <source>
        <dbReference type="ARBA" id="ARBA00036950"/>
    </source>
</evidence>
<dbReference type="Pfam" id="PF01504">
    <property type="entry name" value="PIP5K"/>
    <property type="match status" value="2"/>
</dbReference>
<evidence type="ECO:0000256" key="1">
    <source>
        <dbReference type="ARBA" id="ARBA00004496"/>
    </source>
</evidence>
<dbReference type="PANTHER" id="PTHR23086:SF8">
    <property type="entry name" value="PHOSPHATIDYLINOSITOL 5-PHOSPHATE 4-KINASE, ISOFORM A"/>
    <property type="match status" value="1"/>
</dbReference>
<feature type="region of interest" description="Disordered" evidence="13">
    <location>
        <begin position="256"/>
        <end position="277"/>
    </location>
</feature>
<keyword evidence="3 12" id="KW-0808">Transferase</keyword>
<dbReference type="GO" id="GO:0005886">
    <property type="term" value="C:plasma membrane"/>
    <property type="evidence" value="ECO:0007669"/>
    <property type="project" value="TreeGrafter"/>
</dbReference>
<keyword evidence="2" id="KW-0963">Cytoplasm</keyword>
<feature type="domain" description="PIPK" evidence="14">
    <location>
        <begin position="22"/>
        <end position="537"/>
    </location>
</feature>
<evidence type="ECO:0000256" key="4">
    <source>
        <dbReference type="ARBA" id="ARBA00022741"/>
    </source>
</evidence>
<evidence type="ECO:0000256" key="2">
    <source>
        <dbReference type="ARBA" id="ARBA00022490"/>
    </source>
</evidence>
<feature type="compositionally biased region" description="Polar residues" evidence="13">
    <location>
        <begin position="435"/>
        <end position="446"/>
    </location>
</feature>
<evidence type="ECO:0000313" key="16">
    <source>
        <dbReference type="WBParaSite" id="SMRG1_56170.5"/>
    </source>
</evidence>
<dbReference type="WBParaSite" id="SMRG1_56170.5">
    <property type="protein sequence ID" value="SMRG1_56170.5"/>
    <property type="gene ID" value="SMRG1_56170"/>
</dbReference>
<dbReference type="FunFam" id="3.30.800.10:FF:000002">
    <property type="entry name" value="Phosphatidylinositol 5-phosphate 4-kinase type-2 beta"/>
    <property type="match status" value="1"/>
</dbReference>